<evidence type="ECO:0000313" key="3">
    <source>
        <dbReference type="EMBL" id="CAK9436897.1"/>
    </source>
</evidence>
<dbReference type="InterPro" id="IPR009057">
    <property type="entry name" value="Homeodomain-like_sf"/>
</dbReference>
<reference evidence="3 4" key="1">
    <citation type="submission" date="2024-03" db="EMBL/GenBank/DDBJ databases">
        <authorList>
            <person name="Brejova B."/>
        </authorList>
    </citation>
    <scope>NUCLEOTIDE SEQUENCE [LARGE SCALE GENOMIC DNA]</scope>
    <source>
        <strain evidence="3 4">CBS 14171</strain>
    </source>
</reference>
<dbReference type="InterPro" id="IPR004875">
    <property type="entry name" value="DDE_SF_endonuclease_dom"/>
</dbReference>
<dbReference type="SMART" id="SM00674">
    <property type="entry name" value="CENPB"/>
    <property type="match status" value="1"/>
</dbReference>
<dbReference type="SUPFAM" id="SSF46689">
    <property type="entry name" value="Homeodomain-like"/>
    <property type="match status" value="1"/>
</dbReference>
<organism evidence="3 4">
    <name type="scientific">Lodderomyces beijingensis</name>
    <dbReference type="NCBI Taxonomy" id="1775926"/>
    <lineage>
        <taxon>Eukaryota</taxon>
        <taxon>Fungi</taxon>
        <taxon>Dikarya</taxon>
        <taxon>Ascomycota</taxon>
        <taxon>Saccharomycotina</taxon>
        <taxon>Pichiomycetes</taxon>
        <taxon>Debaryomycetaceae</taxon>
        <taxon>Candida/Lodderomyces clade</taxon>
        <taxon>Lodderomyces</taxon>
    </lineage>
</organism>
<keyword evidence="1" id="KW-0238">DNA-binding</keyword>
<dbReference type="EMBL" id="OZ022406">
    <property type="protein sequence ID" value="CAK9436897.1"/>
    <property type="molecule type" value="Genomic_DNA"/>
</dbReference>
<protein>
    <recommendedName>
        <fullName evidence="2">HTH CENPB-type domain-containing protein</fullName>
    </recommendedName>
</protein>
<dbReference type="InterPro" id="IPR050863">
    <property type="entry name" value="CenT-Element_Derived"/>
</dbReference>
<dbReference type="PROSITE" id="PS51253">
    <property type="entry name" value="HTH_CENPB"/>
    <property type="match status" value="1"/>
</dbReference>
<dbReference type="PANTHER" id="PTHR19303:SF73">
    <property type="entry name" value="PROTEIN PDC2"/>
    <property type="match status" value="1"/>
</dbReference>
<evidence type="ECO:0000259" key="2">
    <source>
        <dbReference type="PROSITE" id="PS51253"/>
    </source>
</evidence>
<dbReference type="InterPro" id="IPR006600">
    <property type="entry name" value="HTH_CenpB_DNA-bd_dom"/>
</dbReference>
<dbReference type="Pfam" id="PF03184">
    <property type="entry name" value="DDE_1"/>
    <property type="match status" value="1"/>
</dbReference>
<evidence type="ECO:0000256" key="1">
    <source>
        <dbReference type="ARBA" id="ARBA00023125"/>
    </source>
</evidence>
<evidence type="ECO:0000313" key="4">
    <source>
        <dbReference type="Proteomes" id="UP001497383"/>
    </source>
</evidence>
<accession>A0ABP0ZG98</accession>
<keyword evidence="4" id="KW-1185">Reference proteome</keyword>
<dbReference type="GeneID" id="92206615"/>
<gene>
    <name evidence="3" type="ORF">LODBEIA_P14190</name>
</gene>
<dbReference type="Pfam" id="PF03221">
    <property type="entry name" value="HTH_Tnp_Tc5"/>
    <property type="match status" value="1"/>
</dbReference>
<dbReference type="Gene3D" id="1.10.10.60">
    <property type="entry name" value="Homeodomain-like"/>
    <property type="match status" value="2"/>
</dbReference>
<dbReference type="RefSeq" id="XP_066828357.1">
    <property type="nucleotide sequence ID" value="XM_066971305.1"/>
</dbReference>
<sequence>MGYTIKQKMDICLKAEANPRMTQSDLAQWAMHEYGSKKPPSQTTISRILASKNDIIASKEGDFTLIRRRKQSNPLLRKILAEWITQLIWENIPITTPIIQSTANNIWTRLPAGDKSGNGIFNQKWCAHFIKQLNVNVVGTEEDKRRNCGYPLNRVWKLDEKVELKQYLAELIHAGSYTPSDVFVIDEFSLFYSLPLDQIFHVSSIDKGLPQNHQQQASIEDSLTILLGCNIDGSEKLMPLIVGKYDKFDVSSSSVGNLKHVNVQNIPHDQLMNKIAENYNVIYKSNLNKWITSQMFQRYLLTLDHKIHNQTPQRQILVLVDDCSSHRIINVKFEHVKLVYLKNETNHKNPYHTAFGGAKFDYLPMNFGIIEEFKILYRSQQYSAMINLQRTKSSRNAEKLNFMNTRSSPALEVLSEHDYQIPMVQVIEWVTKAWSAITPERIFHSWRRTHLLGLKLNKWAHVPSRGLANRMVQDLEKKLARFDETLSFKQLEELMTGLNVVIPWEIEELIGLVNETGKITLSYASIEEIIGSCLSESREGDDDGELEVDDAEDQINELEVSDQASVTPWQLSEQEIDRASSLLFNKAIVDSSTSDLSFNYQSPAIKHKIPPAEKVPRGKKKKTTVANATAPIFMGFNSPVSMSTTTISYPSPPPPPPPHQQQQQMMMATYSANGAMPASATAADDFDIINGIGKILGYSTSNAINLSQATIDDLTYNLRSIQSRLKQQAQLPNQ</sequence>
<dbReference type="PANTHER" id="PTHR19303">
    <property type="entry name" value="TRANSPOSON"/>
    <property type="match status" value="1"/>
</dbReference>
<feature type="domain" description="HTH CENPB-type" evidence="2">
    <location>
        <begin position="64"/>
        <end position="139"/>
    </location>
</feature>
<proteinExistence type="predicted"/>
<name>A0ABP0ZG98_9ASCO</name>
<dbReference type="Proteomes" id="UP001497383">
    <property type="component" value="Chromosome 2"/>
</dbReference>